<sequence>KLSSRKLKKLICAQIIEDLANKSKLVKKVVLTSRINPKLANLFFEKFNYCTTIIIDSEDDLKLSAVYNILKHLNYLEVFYMELIYESDPNSTLHPPNFKFPKTLKSITTFPCILENNFIPAINEISFNTYPNIIKWSITGRYDAERFLQQQSNIIHLYLHDVPTISFNNFKSILVNNPQLKTLVYELGTWSIEKLNVILALPNLKKLVISYSFDIFNVISLKLIANTTIKTLLLIGIIPSMNIEELLTRLHSLKDIIFIRWNLYEISAVNWVKFRGKLNSVTFGHSFYTEKDLGNVVDCLRPKTKITFNKVKDIINFDLSI</sequence>
<evidence type="ECO:0000313" key="2">
    <source>
        <dbReference type="Proteomes" id="UP000070444"/>
    </source>
</evidence>
<dbReference type="Proteomes" id="UP000070444">
    <property type="component" value="Unassembled WGS sequence"/>
</dbReference>
<dbReference type="AlphaFoldDB" id="A0A137NW65"/>
<accession>A0A137NW65</accession>
<dbReference type="EMBL" id="KQ964668">
    <property type="protein sequence ID" value="KXN67012.1"/>
    <property type="molecule type" value="Genomic_DNA"/>
</dbReference>
<organism evidence="1 2">
    <name type="scientific">Conidiobolus coronatus (strain ATCC 28846 / CBS 209.66 / NRRL 28638)</name>
    <name type="common">Delacroixia coronata</name>
    <dbReference type="NCBI Taxonomy" id="796925"/>
    <lineage>
        <taxon>Eukaryota</taxon>
        <taxon>Fungi</taxon>
        <taxon>Fungi incertae sedis</taxon>
        <taxon>Zoopagomycota</taxon>
        <taxon>Entomophthoromycotina</taxon>
        <taxon>Entomophthoromycetes</taxon>
        <taxon>Entomophthorales</taxon>
        <taxon>Ancylistaceae</taxon>
        <taxon>Conidiobolus</taxon>
    </lineage>
</organism>
<dbReference type="SUPFAM" id="SSF52047">
    <property type="entry name" value="RNI-like"/>
    <property type="match status" value="1"/>
</dbReference>
<keyword evidence="2" id="KW-1185">Reference proteome</keyword>
<dbReference type="Gene3D" id="3.80.10.10">
    <property type="entry name" value="Ribonuclease Inhibitor"/>
    <property type="match status" value="1"/>
</dbReference>
<gene>
    <name evidence="1" type="ORF">CONCODRAFT_167916</name>
</gene>
<proteinExistence type="predicted"/>
<feature type="non-terminal residue" evidence="1">
    <location>
        <position position="1"/>
    </location>
</feature>
<reference evidence="1 2" key="1">
    <citation type="journal article" date="2015" name="Genome Biol. Evol.">
        <title>Phylogenomic analyses indicate that early fungi evolved digesting cell walls of algal ancestors of land plants.</title>
        <authorList>
            <person name="Chang Y."/>
            <person name="Wang S."/>
            <person name="Sekimoto S."/>
            <person name="Aerts A.L."/>
            <person name="Choi C."/>
            <person name="Clum A."/>
            <person name="LaButti K.M."/>
            <person name="Lindquist E.A."/>
            <person name="Yee Ngan C."/>
            <person name="Ohm R.A."/>
            <person name="Salamov A.A."/>
            <person name="Grigoriev I.V."/>
            <person name="Spatafora J.W."/>
            <person name="Berbee M.L."/>
        </authorList>
    </citation>
    <scope>NUCLEOTIDE SEQUENCE [LARGE SCALE GENOMIC DNA]</scope>
    <source>
        <strain evidence="1 2">NRRL 28638</strain>
    </source>
</reference>
<name>A0A137NW65_CONC2</name>
<evidence type="ECO:0000313" key="1">
    <source>
        <dbReference type="EMBL" id="KXN67012.1"/>
    </source>
</evidence>
<protein>
    <recommendedName>
        <fullName evidence="3">F-box domain-containing protein</fullName>
    </recommendedName>
</protein>
<evidence type="ECO:0008006" key="3">
    <source>
        <dbReference type="Google" id="ProtNLM"/>
    </source>
</evidence>
<dbReference type="InterPro" id="IPR032675">
    <property type="entry name" value="LRR_dom_sf"/>
</dbReference>